<feature type="transmembrane region" description="Helical" evidence="1">
    <location>
        <begin position="12"/>
        <end position="31"/>
    </location>
</feature>
<dbReference type="RefSeq" id="WP_183524320.1">
    <property type="nucleotide sequence ID" value="NZ_JACIJM010000001.1"/>
</dbReference>
<keyword evidence="1" id="KW-0812">Transmembrane</keyword>
<dbReference type="Proteomes" id="UP000535415">
    <property type="component" value="Unassembled WGS sequence"/>
</dbReference>
<feature type="transmembrane region" description="Helical" evidence="1">
    <location>
        <begin position="52"/>
        <end position="74"/>
    </location>
</feature>
<feature type="transmembrane region" description="Helical" evidence="1">
    <location>
        <begin position="160"/>
        <end position="183"/>
    </location>
</feature>
<dbReference type="EMBL" id="JACIJM010000001">
    <property type="protein sequence ID" value="MBB5720641.1"/>
    <property type="molecule type" value="Genomic_DNA"/>
</dbReference>
<keyword evidence="3" id="KW-1185">Reference proteome</keyword>
<organism evidence="2 3">
    <name type="scientific">Yoonia ponticola</name>
    <dbReference type="NCBI Taxonomy" id="1524255"/>
    <lineage>
        <taxon>Bacteria</taxon>
        <taxon>Pseudomonadati</taxon>
        <taxon>Pseudomonadota</taxon>
        <taxon>Alphaproteobacteria</taxon>
        <taxon>Rhodobacterales</taxon>
        <taxon>Paracoccaceae</taxon>
        <taxon>Yoonia</taxon>
    </lineage>
</organism>
<reference evidence="2 3" key="1">
    <citation type="submission" date="2020-08" db="EMBL/GenBank/DDBJ databases">
        <title>Genomic Encyclopedia of Type Strains, Phase IV (KMG-IV): sequencing the most valuable type-strain genomes for metagenomic binning, comparative biology and taxonomic classification.</title>
        <authorList>
            <person name="Goeker M."/>
        </authorList>
    </citation>
    <scope>NUCLEOTIDE SEQUENCE [LARGE SCALE GENOMIC DNA]</scope>
    <source>
        <strain evidence="2 3">DSM 101064</strain>
    </source>
</reference>
<evidence type="ECO:0000256" key="1">
    <source>
        <dbReference type="SAM" id="Phobius"/>
    </source>
</evidence>
<keyword evidence="1" id="KW-0472">Membrane</keyword>
<feature type="transmembrane region" description="Helical" evidence="1">
    <location>
        <begin position="86"/>
        <end position="107"/>
    </location>
</feature>
<accession>A0A7W9EY78</accession>
<sequence>MELFETYVDILRAAHLFCFAMGMGTALYFDFRSFQSLSDPIGKVDIEDLEHIHFWISGAFIGLWITGITLIYIRTGFQLEAFSPKLWTKVAIMVVMTLNSFMVGAFIRPMMRSNMMRPMISLPPLQFAIATQVAVISLFCWSSGLLLGSSAALKTAPWDVLLVIFPIWFVLLTVGGHLTIMVVRKRALGQAPAPAE</sequence>
<feature type="transmembrane region" description="Helical" evidence="1">
    <location>
        <begin position="127"/>
        <end position="148"/>
    </location>
</feature>
<name>A0A7W9EY78_9RHOB</name>
<dbReference type="AlphaFoldDB" id="A0A7W9EY78"/>
<comment type="caution">
    <text evidence="2">The sequence shown here is derived from an EMBL/GenBank/DDBJ whole genome shotgun (WGS) entry which is preliminary data.</text>
</comment>
<protein>
    <recommendedName>
        <fullName evidence="4">DUF2214 domain-containing protein</fullName>
    </recommendedName>
</protein>
<evidence type="ECO:0000313" key="3">
    <source>
        <dbReference type="Proteomes" id="UP000535415"/>
    </source>
</evidence>
<evidence type="ECO:0000313" key="2">
    <source>
        <dbReference type="EMBL" id="MBB5720641.1"/>
    </source>
</evidence>
<keyword evidence="1" id="KW-1133">Transmembrane helix</keyword>
<gene>
    <name evidence="2" type="ORF">FHS72_000245</name>
</gene>
<evidence type="ECO:0008006" key="4">
    <source>
        <dbReference type="Google" id="ProtNLM"/>
    </source>
</evidence>
<proteinExistence type="predicted"/>